<reference evidence="5" key="1">
    <citation type="submission" date="2022-10" db="EMBL/GenBank/DDBJ databases">
        <title>YIM 151497 complete genome.</title>
        <authorList>
            <person name="Chen X."/>
        </authorList>
    </citation>
    <scope>NUCLEOTIDE SEQUENCE</scope>
    <source>
        <strain evidence="5">YIM 151497</strain>
    </source>
</reference>
<organism evidence="5 6">
    <name type="scientific">Pelagibacterium flavum</name>
    <dbReference type="NCBI Taxonomy" id="2984530"/>
    <lineage>
        <taxon>Bacteria</taxon>
        <taxon>Pseudomonadati</taxon>
        <taxon>Pseudomonadota</taxon>
        <taxon>Alphaproteobacteria</taxon>
        <taxon>Hyphomicrobiales</taxon>
        <taxon>Devosiaceae</taxon>
        <taxon>Pelagibacterium</taxon>
    </lineage>
</organism>
<evidence type="ECO:0000256" key="3">
    <source>
        <dbReference type="ARBA" id="ARBA00022833"/>
    </source>
</evidence>
<sequence>MTDAVEISCTCGQVGLALERAPIISTECHCTSCRTAGDALQALPLARPMLNPSGGTHFVIYRKDRVAFSRGLDLLTAYRLKPDSPTRRVIASCCNTPVFLEFQHGHWLSLYSSLWLEGTLPPPEIRTVVSDRQGLPELDGNVPASWRHTAGFYARLLGAWIAMGFKTPEIALSRPEETIMGAAA</sequence>
<dbReference type="Pfam" id="PF04828">
    <property type="entry name" value="GFA"/>
    <property type="match status" value="1"/>
</dbReference>
<keyword evidence="2" id="KW-0479">Metal-binding</keyword>
<evidence type="ECO:0000259" key="4">
    <source>
        <dbReference type="Pfam" id="PF04828"/>
    </source>
</evidence>
<dbReference type="RefSeq" id="WP_264224778.1">
    <property type="nucleotide sequence ID" value="NZ_CP107716.1"/>
</dbReference>
<evidence type="ECO:0000313" key="5">
    <source>
        <dbReference type="EMBL" id="UYQ71117.1"/>
    </source>
</evidence>
<dbReference type="Proteomes" id="UP001163882">
    <property type="component" value="Chromosome"/>
</dbReference>
<dbReference type="Gene3D" id="3.90.1590.10">
    <property type="entry name" value="glutathione-dependent formaldehyde- activating enzyme (gfa)"/>
    <property type="match status" value="1"/>
</dbReference>
<protein>
    <recommendedName>
        <fullName evidence="4">CENP-V/GFA domain-containing protein</fullName>
    </recommendedName>
</protein>
<dbReference type="InterPro" id="IPR006913">
    <property type="entry name" value="CENP-V/GFA"/>
</dbReference>
<gene>
    <name evidence="5" type="ORF">OF122_13780</name>
</gene>
<name>A0ABY6IKK5_9HYPH</name>
<dbReference type="SUPFAM" id="SSF51316">
    <property type="entry name" value="Mss4-like"/>
    <property type="match status" value="1"/>
</dbReference>
<evidence type="ECO:0000256" key="1">
    <source>
        <dbReference type="ARBA" id="ARBA00005495"/>
    </source>
</evidence>
<accession>A0ABY6IKK5</accession>
<keyword evidence="6" id="KW-1185">Reference proteome</keyword>
<keyword evidence="3" id="KW-0862">Zinc</keyword>
<proteinExistence type="inferred from homology"/>
<comment type="similarity">
    <text evidence="1">Belongs to the Gfa family.</text>
</comment>
<evidence type="ECO:0000313" key="6">
    <source>
        <dbReference type="Proteomes" id="UP001163882"/>
    </source>
</evidence>
<feature type="domain" description="CENP-V/GFA" evidence="4">
    <location>
        <begin position="6"/>
        <end position="40"/>
    </location>
</feature>
<dbReference type="EMBL" id="CP107716">
    <property type="protein sequence ID" value="UYQ71117.1"/>
    <property type="molecule type" value="Genomic_DNA"/>
</dbReference>
<evidence type="ECO:0000256" key="2">
    <source>
        <dbReference type="ARBA" id="ARBA00022723"/>
    </source>
</evidence>
<dbReference type="InterPro" id="IPR011057">
    <property type="entry name" value="Mss4-like_sf"/>
</dbReference>